<dbReference type="EMBL" id="JBGFUD010010568">
    <property type="protein sequence ID" value="MFH4982947.1"/>
    <property type="molecule type" value="Genomic_DNA"/>
</dbReference>
<feature type="region of interest" description="Disordered" evidence="1">
    <location>
        <begin position="36"/>
        <end position="68"/>
    </location>
</feature>
<comment type="caution">
    <text evidence="2">The sequence shown here is derived from an EMBL/GenBank/DDBJ whole genome shotgun (WGS) entry which is preliminary data.</text>
</comment>
<evidence type="ECO:0000313" key="2">
    <source>
        <dbReference type="EMBL" id="MFH4982947.1"/>
    </source>
</evidence>
<reference evidence="2 3" key="1">
    <citation type="submission" date="2024-08" db="EMBL/GenBank/DDBJ databases">
        <title>Gnathostoma spinigerum genome.</title>
        <authorList>
            <person name="Gonzalez-Bertolin B."/>
            <person name="Monzon S."/>
            <person name="Zaballos A."/>
            <person name="Jimenez P."/>
            <person name="Dekumyoy P."/>
            <person name="Varona S."/>
            <person name="Cuesta I."/>
            <person name="Sumanam S."/>
            <person name="Adisakwattana P."/>
            <person name="Gasser R.B."/>
            <person name="Hernandez-Gonzalez A."/>
            <person name="Young N.D."/>
            <person name="Perteguer M.J."/>
        </authorList>
    </citation>
    <scope>NUCLEOTIDE SEQUENCE [LARGE SCALE GENOMIC DNA]</scope>
    <source>
        <strain evidence="2">AL3</strain>
        <tissue evidence="2">Liver</tissue>
    </source>
</reference>
<evidence type="ECO:0000313" key="3">
    <source>
        <dbReference type="Proteomes" id="UP001608902"/>
    </source>
</evidence>
<protein>
    <submittedName>
        <fullName evidence="2">Uncharacterized protein</fullName>
    </submittedName>
</protein>
<gene>
    <name evidence="2" type="ORF">AB6A40_009656</name>
</gene>
<dbReference type="AlphaFoldDB" id="A0ABD6EV16"/>
<organism evidence="2 3">
    <name type="scientific">Gnathostoma spinigerum</name>
    <dbReference type="NCBI Taxonomy" id="75299"/>
    <lineage>
        <taxon>Eukaryota</taxon>
        <taxon>Metazoa</taxon>
        <taxon>Ecdysozoa</taxon>
        <taxon>Nematoda</taxon>
        <taxon>Chromadorea</taxon>
        <taxon>Rhabditida</taxon>
        <taxon>Spirurina</taxon>
        <taxon>Gnathostomatomorpha</taxon>
        <taxon>Gnathostomatoidea</taxon>
        <taxon>Gnathostomatidae</taxon>
        <taxon>Gnathostoma</taxon>
    </lineage>
</organism>
<proteinExistence type="predicted"/>
<name>A0ABD6EV16_9BILA</name>
<keyword evidence="3" id="KW-1185">Reference proteome</keyword>
<evidence type="ECO:0000256" key="1">
    <source>
        <dbReference type="SAM" id="MobiDB-lite"/>
    </source>
</evidence>
<sequence>MHSRDSLLNNGGSLSRAVVNLPTSFSFPAKGLYVEQKEKVSSKRLSRPRSESQSTMKKPRFSIFDSIS</sequence>
<accession>A0ABD6EV16</accession>
<dbReference type="Proteomes" id="UP001608902">
    <property type="component" value="Unassembled WGS sequence"/>
</dbReference>